<feature type="region of interest" description="Disordered" evidence="9">
    <location>
        <begin position="34"/>
        <end position="59"/>
    </location>
</feature>
<dbReference type="InterPro" id="IPR011050">
    <property type="entry name" value="Pectin_lyase_fold/virulence"/>
</dbReference>
<accession>A0A8X8WPG4</accession>
<feature type="compositionally biased region" description="Basic residues" evidence="9">
    <location>
        <begin position="34"/>
        <end position="45"/>
    </location>
</feature>
<comment type="similarity">
    <text evidence="2 8">Belongs to the glycosyl hydrolase 28 family.</text>
</comment>
<protein>
    <recommendedName>
        <fullName evidence="13">Polygalacturonase</fullName>
    </recommendedName>
</protein>
<dbReference type="InterPro" id="IPR012334">
    <property type="entry name" value="Pectin_lyas_fold"/>
</dbReference>
<proteinExistence type="inferred from homology"/>
<keyword evidence="7" id="KW-0961">Cell wall biogenesis/degradation</keyword>
<reference evidence="11" key="2">
    <citation type="submission" date="2020-08" db="EMBL/GenBank/DDBJ databases">
        <title>Plant Genome Project.</title>
        <authorList>
            <person name="Zhang R.-G."/>
        </authorList>
    </citation>
    <scope>NUCLEOTIDE SEQUENCE</scope>
    <source>
        <strain evidence="11">Huo1</strain>
        <tissue evidence="11">Leaf</tissue>
    </source>
</reference>
<keyword evidence="3" id="KW-0134">Cell wall</keyword>
<evidence type="ECO:0000256" key="9">
    <source>
        <dbReference type="SAM" id="MobiDB-lite"/>
    </source>
</evidence>
<keyword evidence="6 8" id="KW-0326">Glycosidase</keyword>
<evidence type="ECO:0000256" key="3">
    <source>
        <dbReference type="ARBA" id="ARBA00022512"/>
    </source>
</evidence>
<evidence type="ECO:0008006" key="13">
    <source>
        <dbReference type="Google" id="ProtNLM"/>
    </source>
</evidence>
<keyword evidence="12" id="KW-1185">Reference proteome</keyword>
<feature type="signal peptide" evidence="10">
    <location>
        <begin position="1"/>
        <end position="28"/>
    </location>
</feature>
<evidence type="ECO:0000256" key="4">
    <source>
        <dbReference type="ARBA" id="ARBA00022525"/>
    </source>
</evidence>
<comment type="caution">
    <text evidence="11">The sequence shown here is derived from an EMBL/GenBank/DDBJ whole genome shotgun (WGS) entry which is preliminary data.</text>
</comment>
<name>A0A8X8WPG4_SALSN</name>
<dbReference type="SUPFAM" id="SSF51126">
    <property type="entry name" value="Pectin lyase-like"/>
    <property type="match status" value="1"/>
</dbReference>
<dbReference type="GO" id="GO:0071555">
    <property type="term" value="P:cell wall organization"/>
    <property type="evidence" value="ECO:0007669"/>
    <property type="project" value="UniProtKB-KW"/>
</dbReference>
<feature type="chain" id="PRO_5036450756" description="Polygalacturonase" evidence="10">
    <location>
        <begin position="29"/>
        <end position="486"/>
    </location>
</feature>
<evidence type="ECO:0000256" key="8">
    <source>
        <dbReference type="RuleBase" id="RU361169"/>
    </source>
</evidence>
<gene>
    <name evidence="11" type="ORF">SASPL_140253</name>
</gene>
<comment type="subcellular location">
    <subcellularLocation>
        <location evidence="1">Secreted</location>
        <location evidence="1">Cell wall</location>
    </subcellularLocation>
</comment>
<sequence length="486" mass="52688">MKRAKASSLLLFLVLCLVILAAFSTIEARKHHGKKIKIHKNKRSRHGDASLAPAPSPLPNSGPPVFNILSFGARANRVSDDSKALLKAWKSACKVTGGIVEIPVGLEFLIKPLTLQGPCRPNLVLQIDGTLLAPSKIWSSPKSSLYQWMNFKWLQNFTIKGAGTVDGQGSNWWASSQPNQKKAKRISDIKPTAMRFYKSYDIKVNDISIINSPLCHLKFDDSKRVKVKNVTISAPENSPNTDGIHLQNSQDVEILHSDIGTGLSLSLSVPFSISPILALILGFSLETGDDCVSIQTGCSNIHVHHINCGPGHGISIGGLGKDKRVAACVSNVLVENIAMRGTLYGARIKTWQGGQGSVKNVTFSDIQATDVKVPIMIDQYYCDKNVCKNQTGAVSISGVRFDGIRGTYTAQPIHLACSSSVPCIDVELVGVELEPSARYGGFQAAMCWNSYGKTSGRLAPACMDDCVRSGSDVVRRISRSREGRCW</sequence>
<dbReference type="GO" id="GO:0004650">
    <property type="term" value="F:polygalacturonase activity"/>
    <property type="evidence" value="ECO:0007669"/>
    <property type="project" value="InterPro"/>
</dbReference>
<evidence type="ECO:0000256" key="5">
    <source>
        <dbReference type="ARBA" id="ARBA00022801"/>
    </source>
</evidence>
<evidence type="ECO:0000313" key="12">
    <source>
        <dbReference type="Proteomes" id="UP000298416"/>
    </source>
</evidence>
<keyword evidence="5 8" id="KW-0378">Hydrolase</keyword>
<dbReference type="GO" id="GO:0005975">
    <property type="term" value="P:carbohydrate metabolic process"/>
    <property type="evidence" value="ECO:0007669"/>
    <property type="project" value="InterPro"/>
</dbReference>
<evidence type="ECO:0000256" key="2">
    <source>
        <dbReference type="ARBA" id="ARBA00008834"/>
    </source>
</evidence>
<dbReference type="Proteomes" id="UP000298416">
    <property type="component" value="Unassembled WGS sequence"/>
</dbReference>
<dbReference type="AlphaFoldDB" id="A0A8X8WPG4"/>
<dbReference type="Pfam" id="PF00295">
    <property type="entry name" value="Glyco_hydro_28"/>
    <property type="match status" value="2"/>
</dbReference>
<dbReference type="EMBL" id="PNBA02000015">
    <property type="protein sequence ID" value="KAG6398783.1"/>
    <property type="molecule type" value="Genomic_DNA"/>
</dbReference>
<reference evidence="11" key="1">
    <citation type="submission" date="2018-01" db="EMBL/GenBank/DDBJ databases">
        <authorList>
            <person name="Mao J.F."/>
        </authorList>
    </citation>
    <scope>NUCLEOTIDE SEQUENCE</scope>
    <source>
        <strain evidence="11">Huo1</strain>
        <tissue evidence="11">Leaf</tissue>
    </source>
</reference>
<dbReference type="SMART" id="SM00710">
    <property type="entry name" value="PbH1"/>
    <property type="match status" value="4"/>
</dbReference>
<evidence type="ECO:0000313" key="11">
    <source>
        <dbReference type="EMBL" id="KAG6398783.1"/>
    </source>
</evidence>
<organism evidence="11">
    <name type="scientific">Salvia splendens</name>
    <name type="common">Scarlet sage</name>
    <dbReference type="NCBI Taxonomy" id="180675"/>
    <lineage>
        <taxon>Eukaryota</taxon>
        <taxon>Viridiplantae</taxon>
        <taxon>Streptophyta</taxon>
        <taxon>Embryophyta</taxon>
        <taxon>Tracheophyta</taxon>
        <taxon>Spermatophyta</taxon>
        <taxon>Magnoliopsida</taxon>
        <taxon>eudicotyledons</taxon>
        <taxon>Gunneridae</taxon>
        <taxon>Pentapetalae</taxon>
        <taxon>asterids</taxon>
        <taxon>lamiids</taxon>
        <taxon>Lamiales</taxon>
        <taxon>Lamiaceae</taxon>
        <taxon>Nepetoideae</taxon>
        <taxon>Mentheae</taxon>
        <taxon>Salviinae</taxon>
        <taxon>Salvia</taxon>
        <taxon>Salvia subgen. Calosphace</taxon>
        <taxon>core Calosphace</taxon>
    </lineage>
</organism>
<dbReference type="InterPro" id="IPR000743">
    <property type="entry name" value="Glyco_hydro_28"/>
</dbReference>
<keyword evidence="4" id="KW-0964">Secreted</keyword>
<dbReference type="PANTHER" id="PTHR31375">
    <property type="match status" value="1"/>
</dbReference>
<evidence type="ECO:0000256" key="7">
    <source>
        <dbReference type="ARBA" id="ARBA00023316"/>
    </source>
</evidence>
<evidence type="ECO:0000256" key="10">
    <source>
        <dbReference type="SAM" id="SignalP"/>
    </source>
</evidence>
<keyword evidence="10" id="KW-0732">Signal</keyword>
<dbReference type="InterPro" id="IPR006626">
    <property type="entry name" value="PbH1"/>
</dbReference>
<evidence type="ECO:0000256" key="1">
    <source>
        <dbReference type="ARBA" id="ARBA00004191"/>
    </source>
</evidence>
<evidence type="ECO:0000256" key="6">
    <source>
        <dbReference type="ARBA" id="ARBA00023295"/>
    </source>
</evidence>
<dbReference type="Gene3D" id="2.160.20.10">
    <property type="entry name" value="Single-stranded right-handed beta-helix, Pectin lyase-like"/>
    <property type="match status" value="1"/>
</dbReference>